<proteinExistence type="predicted"/>
<evidence type="ECO:0000313" key="1">
    <source>
        <dbReference type="EMBL" id="ARD09209.1"/>
    </source>
</evidence>
<gene>
    <name evidence="1" type="primary">divN</name>
</gene>
<dbReference type="AlphaFoldDB" id="A0A2H4GZ97"/>
<name>A0A2H4GZ97_PRODI</name>
<protein>
    <submittedName>
        <fullName evidence="1">DivN</fullName>
    </submittedName>
</protein>
<accession>A0A2H4GZ97</accession>
<reference evidence="1" key="1">
    <citation type="journal article" date="2018" name="Nat. Chem. Biol.">
        <title>Chemical diversification enables symbiotic microbiota to afford functionally distinct peptides.</title>
        <authorList>
            <person name="Smith T.E."/>
            <person name="Schmidt E.W."/>
        </authorList>
    </citation>
    <scope>NUCLEOTIDE SEQUENCE</scope>
</reference>
<dbReference type="EMBL" id="KY115608">
    <property type="protein sequence ID" value="ARD09209.1"/>
    <property type="molecule type" value="Genomic_DNA"/>
</dbReference>
<dbReference type="InterPro" id="IPR045994">
    <property type="entry name" value="DurN"/>
</dbReference>
<sequence>MYKGLDRDEIRQIQVLMLLCLCLSPQSKLRQLLEIALAASETQIMTRMTPCDDVNVDGLFTWVQSLFAQGGLTEEEKRLLKWQNESRNMLPAIDELKTIEKKLGFKIRIQKLQSHN</sequence>
<organism evidence="1">
    <name type="scientific">Prochloron didemni</name>
    <dbReference type="NCBI Taxonomy" id="1216"/>
    <lineage>
        <taxon>Bacteria</taxon>
        <taxon>Bacillati</taxon>
        <taxon>Cyanobacteriota</taxon>
        <taxon>Cyanophyceae</taxon>
        <taxon>Oscillatoriophycideae</taxon>
        <taxon>Chroococcales</taxon>
        <taxon>Prochloraceae</taxon>
        <taxon>Prochloron</taxon>
    </lineage>
</organism>
<dbReference type="Pfam" id="PF19375">
    <property type="entry name" value="DurN"/>
    <property type="match status" value="1"/>
</dbReference>